<gene>
    <name evidence="2" type="ORF">PDENDC454_20487</name>
</gene>
<proteinExistence type="predicted"/>
<dbReference type="AlphaFoldDB" id="H3SKJ8"/>
<feature type="region of interest" description="Disordered" evidence="1">
    <location>
        <begin position="1"/>
        <end position="22"/>
    </location>
</feature>
<organism evidence="2 3">
    <name type="scientific">Paenibacillus dendritiformis C454</name>
    <dbReference type="NCBI Taxonomy" id="1131935"/>
    <lineage>
        <taxon>Bacteria</taxon>
        <taxon>Bacillati</taxon>
        <taxon>Bacillota</taxon>
        <taxon>Bacilli</taxon>
        <taxon>Bacillales</taxon>
        <taxon>Paenibacillaceae</taxon>
        <taxon>Paenibacillus</taxon>
    </lineage>
</organism>
<evidence type="ECO:0000313" key="2">
    <source>
        <dbReference type="EMBL" id="EHQ60396.1"/>
    </source>
</evidence>
<name>H3SKJ8_9BACL</name>
<comment type="caution">
    <text evidence="2">The sequence shown here is derived from an EMBL/GenBank/DDBJ whole genome shotgun (WGS) entry which is preliminary data.</text>
</comment>
<dbReference type="PATRIC" id="fig|1131935.3.peg.4264"/>
<sequence>MPKVDKANRLHSNGVSKNWRSQSPEFPILGLRCDAERMIVPSVPGVAHDLGRCSLLQIMDMMQEPGQMRIQVGRHNSGSDQLVELMIQLDFNLRFSSFTR</sequence>
<evidence type="ECO:0000313" key="3">
    <source>
        <dbReference type="Proteomes" id="UP000003900"/>
    </source>
</evidence>
<dbReference type="Proteomes" id="UP000003900">
    <property type="component" value="Unassembled WGS sequence"/>
</dbReference>
<evidence type="ECO:0000256" key="1">
    <source>
        <dbReference type="SAM" id="MobiDB-lite"/>
    </source>
</evidence>
<protein>
    <submittedName>
        <fullName evidence="2">Uncharacterized protein</fullName>
    </submittedName>
</protein>
<keyword evidence="3" id="KW-1185">Reference proteome</keyword>
<feature type="compositionally biased region" description="Polar residues" evidence="1">
    <location>
        <begin position="10"/>
        <end position="22"/>
    </location>
</feature>
<dbReference type="STRING" id="1131935.PDENDC454_20487"/>
<dbReference type="EMBL" id="AHKH01000072">
    <property type="protein sequence ID" value="EHQ60396.1"/>
    <property type="molecule type" value="Genomic_DNA"/>
</dbReference>
<reference evidence="2 3" key="1">
    <citation type="journal article" date="2012" name="J. Bacteriol.">
        <title>Genome Sequence of the Pattern-Forming Social Bacterium Paenibacillus dendritiformis C454 Chiral Morphotype.</title>
        <authorList>
            <person name="Sirota-Madi A."/>
            <person name="Olender T."/>
            <person name="Helman Y."/>
            <person name="Brainis I."/>
            <person name="Finkelshtein A."/>
            <person name="Roth D."/>
            <person name="Hagai E."/>
            <person name="Leshkowitz D."/>
            <person name="Brodsky L."/>
            <person name="Galatenko V."/>
            <person name="Nikolaev V."/>
            <person name="Gutnick D.L."/>
            <person name="Lancet D."/>
            <person name="Ben-Jacob E."/>
        </authorList>
    </citation>
    <scope>NUCLEOTIDE SEQUENCE [LARGE SCALE GENOMIC DNA]</scope>
    <source>
        <strain evidence="2 3">C454</strain>
    </source>
</reference>
<accession>H3SKJ8</accession>